<feature type="domain" description="DUF11" evidence="1">
    <location>
        <begin position="677"/>
        <end position="784"/>
    </location>
</feature>
<evidence type="ECO:0000259" key="1">
    <source>
        <dbReference type="Pfam" id="PF01345"/>
    </source>
</evidence>
<name>A0A512MFI6_9BACT</name>
<dbReference type="InterPro" id="IPR047589">
    <property type="entry name" value="DUF11_rpt"/>
</dbReference>
<evidence type="ECO:0000313" key="2">
    <source>
        <dbReference type="EMBL" id="GEP45111.1"/>
    </source>
</evidence>
<organism evidence="2 3">
    <name type="scientific">Brevifollis gellanilyticus</name>
    <dbReference type="NCBI Taxonomy" id="748831"/>
    <lineage>
        <taxon>Bacteria</taxon>
        <taxon>Pseudomonadati</taxon>
        <taxon>Verrucomicrobiota</taxon>
        <taxon>Verrucomicrobiia</taxon>
        <taxon>Verrucomicrobiales</taxon>
        <taxon>Verrucomicrobiaceae</taxon>
    </lineage>
</organism>
<keyword evidence="3" id="KW-1185">Reference proteome</keyword>
<reference evidence="2 3" key="1">
    <citation type="submission" date="2019-07" db="EMBL/GenBank/DDBJ databases">
        <title>Whole genome shotgun sequence of Brevifollis gellanilyticus NBRC 108608.</title>
        <authorList>
            <person name="Hosoyama A."/>
            <person name="Uohara A."/>
            <person name="Ohji S."/>
            <person name="Ichikawa N."/>
        </authorList>
    </citation>
    <scope>NUCLEOTIDE SEQUENCE [LARGE SCALE GENOMIC DNA]</scope>
    <source>
        <strain evidence="2 3">NBRC 108608</strain>
    </source>
</reference>
<evidence type="ECO:0000313" key="3">
    <source>
        <dbReference type="Proteomes" id="UP000321577"/>
    </source>
</evidence>
<dbReference type="InterPro" id="IPR001434">
    <property type="entry name" value="OmcB-like_DUF11"/>
</dbReference>
<dbReference type="PANTHER" id="PTHR34819">
    <property type="entry name" value="LARGE CYSTEINE-RICH PERIPLASMIC PROTEIN OMCB"/>
    <property type="match status" value="1"/>
</dbReference>
<proteinExistence type="predicted"/>
<accession>A0A512MFI6</accession>
<comment type="caution">
    <text evidence="2">The sequence shown here is derived from an EMBL/GenBank/DDBJ whole genome shotgun (WGS) entry which is preliminary data.</text>
</comment>
<gene>
    <name evidence="2" type="ORF">BGE01nite_44020</name>
</gene>
<dbReference type="Pfam" id="PF01345">
    <property type="entry name" value="DUF11"/>
    <property type="match status" value="1"/>
</dbReference>
<dbReference type="NCBIfam" id="TIGR01451">
    <property type="entry name" value="B_ant_repeat"/>
    <property type="match status" value="1"/>
</dbReference>
<dbReference type="InterPro" id="IPR051172">
    <property type="entry name" value="Chlamydia_OmcB"/>
</dbReference>
<dbReference type="Proteomes" id="UP000321577">
    <property type="component" value="Unassembled WGS sequence"/>
</dbReference>
<dbReference type="EMBL" id="BKAG01000042">
    <property type="protein sequence ID" value="GEP45111.1"/>
    <property type="molecule type" value="Genomic_DNA"/>
</dbReference>
<dbReference type="PANTHER" id="PTHR34819:SF5">
    <property type="entry name" value="CONSERVED REPEAT DOMAIN PROTEIN"/>
    <property type="match status" value="1"/>
</dbReference>
<sequence>MLMALTSVAQAGHWVAGRDMVANEAAGPVNPNGAVPEWSYGDRATAASTDLELFGPTERAANGTVKSWNTSDHSLVGVNTGSVPAGYLGPRPIYPGEMVLHPRYDLWFTVVRWTAPRAGTYAIAAYWQDHDWGGGDGGTAHTVINGEEVFAYTFDNGNGAADARVLTLAEGDTVDFLLGTRAGNDYDATRFNAFVTTVDDPAALWVGGRDLATNEKPDGNANELLNPNGTVPQWTYGYRTTIADTALGVFTNASAQHTNGGASDDVMEGWKAGDAAVTCNTHATTGHIYDFGFGPNLPIGPREMLISPTAGGTLPVVRWTAPATGRYEAMPYWQDIDGHGGNGFSAHVVVNGVEVFSETMNDAGGCSTVKTLDLTAGDQVDFLMGTRGEFSFDTTKFDVFIVRAAVLPAPASLAIETASPPMTEDFWTFATHYEGATEGLALRVQYADATTPDQWHDLDAGGGTNAMTDDGEGEWSLFIPFLDIPAGYYRFRVVAAAPGYGDSPGQAFGVQALGESGTDPIGITAPGAPPLPPTPQAMPASSKVTYVIGTKASATTAKQGQVAKFTITMAVPSGTPTPEMVMQWSATPADPLSWQNLDDQTAVYSKTAKNWTVTAPVLPVGTAIHFRTLTKGQGRVSTPGPVISSVLKTIGPIAITPGPIWKFASLKVSSPSDTTGKTAVTGEIITYKLKFENAGTGPATDVLVSLPVPAGTELIGGTSADLATVVTSANRLTIKKLTWAFPTLAPGGTMEKEIRVQVKDTTTGKVTMPAASMELKSDELPPDNLFTLSGNPNVLPKKDVVTNIFSALSLTLTSSASPYEPPTSAGVLSAGQAVFYTLKAKNRSTATITSAVVTLRIPDGMSLEYVALQDPVTFDFTGSHVSDSTTNPAVTPVAYGKQRTITWNVGSVLATQERTIKFALRVMYDLESFRIENGTYVTNTISVNDYNITGKTGTKVLKAFYDAASVVPVTFSLSDYPYLVRAPNLSLTKTAFADGQAFGSLTPVVDRLPNGQPNPALLNTTLPGVGSVAAPHKGTRITYTLKWANKLYPQPQTPPDTRLPAMARNVTIREEIPANTTFVGFMRLNDTPLASAAGFTFLTKEGHVIPSGGEPFTDTNGNGFKDAKETAYTDTNGNKRYDAFTDTRFFEYKVALLSAGAGGKLTYDVIATGTEGSPIVSRADGAIIPKPVGGVTYQGYAIWCENRRFGGTATPEKLTSIISRPLQINQPVITAGTNTDLHPGLGQRFKLEIGYDVRGLSAVPLQDYLLTVTVPKPFTVVADAAVPAPRIGMVNTALPVGSSLRALRAYLPDQTSPTFRRGESAPIYKVTATETTIVFKLGNLRGGQTGAVGLELQMPSTLPTTSYDKEGFLKIKSYAVKAEMSHAKVGTTVITPASGLVVIEPTIVAPRAQAITSSQLIQNTTRLFLGRIHPLSVRPNEAFDMIVFFGNATGTMVQGGLITMAIPPGITLDSQTPVVYYYTGDTPAQDNLYERNDVAKVTGSTFTIETLDMAPHTMAAVSLHFIVAGGIQGNTIEDGSLSVTSQNSAERTAIRMCMGIQRPNFFTDIFNSVLGPIFNGLSEAVAKLLRPANEHLIKGSSRYLSVVGADIVQLSNGSVIIPLQGRRVAAIGGLDYVHALDGNILMSDDAYRVTVSHESASNVSITGINTNYASNQTWNPHSVLKGLALNNAANLVAAGGGNLVAAGGGNLVGMDGSTLVGNDGASLGVVSFKGPTLVAAGGGNLVAAGGGNLVAAGGGNLVGNDGSTLVGQDGGSLLGLDGSFFKLATTNLVAAGGGNLVAAGGGNLVAAGGGNLVAAGGMNLTAPAVSGLISNSASSILAGQIAGAGIIQNLSRAQIISTSSSAGILSHNGGQVLSHNGGVLLAP</sequence>
<protein>
    <recommendedName>
        <fullName evidence="1">DUF11 domain-containing protein</fullName>
    </recommendedName>
</protein>